<organism evidence="1">
    <name type="scientific">viral metagenome</name>
    <dbReference type="NCBI Taxonomy" id="1070528"/>
    <lineage>
        <taxon>unclassified sequences</taxon>
        <taxon>metagenomes</taxon>
        <taxon>organismal metagenomes</taxon>
    </lineage>
</organism>
<dbReference type="AlphaFoldDB" id="A0A6C0AL54"/>
<protein>
    <submittedName>
        <fullName evidence="1">Uncharacterized protein</fullName>
    </submittedName>
</protein>
<sequence>MKFTSILILLLIISISLLYYNSSSILKENLITMKKEWKILNSGTPEECQNLAVNSNHRFVRTIKNLDETGNCWGSGKNNVNAITTNDSPNKYSMWVNKNFNWNNKETQFKWCGKNNNNCEKPDQCLSLYSENNSWFKLSGKNKINHNSCNSDKSGSKKNLLWWKLQKIGSKDSIPVNYIKMDYVDSGGENKGKCLSGEGKGLKSCGTNKTKIRIVPWNNIKTRDKILYKKGTTTGYAIVKEVQLNNCNIVACPINSARDIKCRGNNINLSESNILKIINYNRPITSSLRDVVQLKNSEGKCLGLDGSSPGWKCCMDPSTRYKPEAIQYRSHNPAQIYHNLGSGKWFDQGNHLVKSGNLNGMFIDNIQFQTLAYDKGSGNTNSKIRIKAYNKDGKEIIHKGFYPGRQKKVYKTWVAWNHSLCGQYKNRNVSYRERYRQRYMQRYYIGRSCYGSWWWRSCYDRYGYRWKYRWKHRWKTKSERYCARTDTHPHMGGAWKVIGDTYKDNKNKVDAKLQDDDKRIYEYKVFINPVNSGNRIFLKYFKLNFYGYK</sequence>
<accession>A0A6C0AL54</accession>
<reference evidence="1" key="1">
    <citation type="journal article" date="2020" name="Nature">
        <title>Giant virus diversity and host interactions through global metagenomics.</title>
        <authorList>
            <person name="Schulz F."/>
            <person name="Roux S."/>
            <person name="Paez-Espino D."/>
            <person name="Jungbluth S."/>
            <person name="Walsh D.A."/>
            <person name="Denef V.J."/>
            <person name="McMahon K.D."/>
            <person name="Konstantinidis K.T."/>
            <person name="Eloe-Fadrosh E.A."/>
            <person name="Kyrpides N.C."/>
            <person name="Woyke T."/>
        </authorList>
    </citation>
    <scope>NUCLEOTIDE SEQUENCE</scope>
    <source>
        <strain evidence="1">GVMAG-S-1039698-54</strain>
    </source>
</reference>
<dbReference type="EMBL" id="MN740677">
    <property type="protein sequence ID" value="QHS80346.1"/>
    <property type="molecule type" value="Genomic_DNA"/>
</dbReference>
<evidence type="ECO:0000313" key="1">
    <source>
        <dbReference type="EMBL" id="QHS80346.1"/>
    </source>
</evidence>
<name>A0A6C0AL54_9ZZZZ</name>
<proteinExistence type="predicted"/>